<evidence type="ECO:0008006" key="3">
    <source>
        <dbReference type="Google" id="ProtNLM"/>
    </source>
</evidence>
<name>A0A7W3XQ52_9BACL</name>
<gene>
    <name evidence="1" type="ORF">FHR92_000622</name>
</gene>
<dbReference type="Proteomes" id="UP000567067">
    <property type="component" value="Unassembled WGS sequence"/>
</dbReference>
<keyword evidence="2" id="KW-1185">Reference proteome</keyword>
<comment type="caution">
    <text evidence="1">The sequence shown here is derived from an EMBL/GenBank/DDBJ whole genome shotgun (WGS) entry which is preliminary data.</text>
</comment>
<dbReference type="EMBL" id="JACJIP010000002">
    <property type="protein sequence ID" value="MBA9084168.1"/>
    <property type="molecule type" value="Genomic_DNA"/>
</dbReference>
<dbReference type="RefSeq" id="WP_182534242.1">
    <property type="nucleotide sequence ID" value="NZ_JACJIP010000002.1"/>
</dbReference>
<organism evidence="1 2">
    <name type="scientific">Fontibacillus solani</name>
    <dbReference type="NCBI Taxonomy" id="1572857"/>
    <lineage>
        <taxon>Bacteria</taxon>
        <taxon>Bacillati</taxon>
        <taxon>Bacillota</taxon>
        <taxon>Bacilli</taxon>
        <taxon>Bacillales</taxon>
        <taxon>Paenibacillaceae</taxon>
        <taxon>Fontibacillus</taxon>
    </lineage>
</organism>
<dbReference type="AlphaFoldDB" id="A0A7W3XQ52"/>
<protein>
    <recommendedName>
        <fullName evidence="3">DUF4367 domain-containing protein</fullName>
    </recommendedName>
</protein>
<evidence type="ECO:0000313" key="1">
    <source>
        <dbReference type="EMBL" id="MBA9084168.1"/>
    </source>
</evidence>
<sequence length="210" mass="23219">MKKQIIIASLSTILILGGGGLIYSYAAEAKVDDQAKNETNFAQSEQVTENDSKKLPEIKAEKVEDLPGAIDISEIPAEEILIPRSVSENASNDAQKSLDTNISLKETEILARNTEYGYVLRTTYYTQAEAEIVFFQAPLTKDKDLTIESLKDSYKAESVELTEINGYSVVYVDGIKRKVVHLITDNHLFTASTIDGSLEDLLNIIGQIKE</sequence>
<reference evidence="1 2" key="1">
    <citation type="submission" date="2020-08" db="EMBL/GenBank/DDBJ databases">
        <title>Genomic Encyclopedia of Type Strains, Phase III (KMG-III): the genomes of soil and plant-associated and newly described type strains.</title>
        <authorList>
            <person name="Whitman W."/>
        </authorList>
    </citation>
    <scope>NUCLEOTIDE SEQUENCE [LARGE SCALE GENOMIC DNA]</scope>
    <source>
        <strain evidence="1 2">CECT 8693</strain>
    </source>
</reference>
<evidence type="ECO:0000313" key="2">
    <source>
        <dbReference type="Proteomes" id="UP000567067"/>
    </source>
</evidence>
<accession>A0A7W3XQ52</accession>
<proteinExistence type="predicted"/>